<dbReference type="AlphaFoldDB" id="A0A418T3Y6"/>
<protein>
    <submittedName>
        <fullName evidence="2">VOC family protein</fullName>
    </submittedName>
</protein>
<reference evidence="3" key="1">
    <citation type="submission" date="2018-09" db="EMBL/GenBank/DDBJ databases">
        <title>Acidovorax cavernicola nov. sp. isolated from Gruta de las Maravillas (Aracena, Spain).</title>
        <authorList>
            <person name="Jurado V."/>
            <person name="Gutierrez-Patricio S."/>
            <person name="Gonzalez-Pimentel J.L."/>
            <person name="Miller A.Z."/>
            <person name="Laiz L."/>
            <person name="Saiz-Jimenez C."/>
        </authorList>
    </citation>
    <scope>NUCLEOTIDE SEQUENCE [LARGE SCALE GENOMIC DNA]</scope>
    <source>
        <strain evidence="3">1011MAR3C25</strain>
    </source>
</reference>
<keyword evidence="3" id="KW-1185">Reference proteome</keyword>
<dbReference type="EMBL" id="QZCG01000002">
    <property type="protein sequence ID" value="RJE87923.1"/>
    <property type="molecule type" value="Genomic_DNA"/>
</dbReference>
<evidence type="ECO:0000313" key="3">
    <source>
        <dbReference type="Proteomes" id="UP000284202"/>
    </source>
</evidence>
<name>A0A418T3Y6_9RHOB</name>
<evidence type="ECO:0000259" key="1">
    <source>
        <dbReference type="Pfam" id="PF00903"/>
    </source>
</evidence>
<evidence type="ECO:0000313" key="2">
    <source>
        <dbReference type="EMBL" id="RJE87923.1"/>
    </source>
</evidence>
<dbReference type="PANTHER" id="PTHR33990">
    <property type="entry name" value="PROTEIN YJDN-RELATED"/>
    <property type="match status" value="1"/>
</dbReference>
<gene>
    <name evidence="2" type="ORF">D3P04_03085</name>
</gene>
<dbReference type="PANTHER" id="PTHR33990:SF1">
    <property type="entry name" value="PROTEIN YJDN"/>
    <property type="match status" value="1"/>
</dbReference>
<dbReference type="InterPro" id="IPR028973">
    <property type="entry name" value="PhnB-like"/>
</dbReference>
<dbReference type="Gene3D" id="3.10.180.10">
    <property type="entry name" value="2,3-Dihydroxybiphenyl 1,2-Dioxygenase, domain 1"/>
    <property type="match status" value="1"/>
</dbReference>
<dbReference type="Pfam" id="PF00903">
    <property type="entry name" value="Glyoxalase"/>
    <property type="match status" value="1"/>
</dbReference>
<dbReference type="InterPro" id="IPR029068">
    <property type="entry name" value="Glyas_Bleomycin-R_OHBP_Dase"/>
</dbReference>
<proteinExistence type="predicted"/>
<feature type="domain" description="Glyoxalase/fosfomycin resistance/dioxygenase" evidence="1">
    <location>
        <begin position="12"/>
        <end position="129"/>
    </location>
</feature>
<dbReference type="CDD" id="cd06588">
    <property type="entry name" value="PhnB_like"/>
    <property type="match status" value="1"/>
</dbReference>
<sequence length="143" mass="16334">MNPTIYLFFKGNCLEAMNHYAETLGGEIAYVFRNGDAEPDMRMPGGEDMVMNMGMKLDQSMIMASDNSEDMYDRPQGFYVQLEPASLEEFDRIFAALSKDAQNINMEPAETFWAERFTMFRDRFGTPWMLNFTGSKAQGSSPE</sequence>
<accession>A0A418T3Y6</accession>
<dbReference type="SUPFAM" id="SSF54593">
    <property type="entry name" value="Glyoxalase/Bleomycin resistance protein/Dihydroxybiphenyl dioxygenase"/>
    <property type="match status" value="1"/>
</dbReference>
<dbReference type="OrthoDB" id="9795306at2"/>
<dbReference type="RefSeq" id="WP_119745855.1">
    <property type="nucleotide sequence ID" value="NZ_QZCG01000002.1"/>
</dbReference>
<dbReference type="InterPro" id="IPR004360">
    <property type="entry name" value="Glyas_Fos-R_dOase_dom"/>
</dbReference>
<dbReference type="Proteomes" id="UP000284202">
    <property type="component" value="Unassembled WGS sequence"/>
</dbReference>
<comment type="caution">
    <text evidence="2">The sequence shown here is derived from an EMBL/GenBank/DDBJ whole genome shotgun (WGS) entry which is preliminary data.</text>
</comment>
<organism evidence="2 3">
    <name type="scientific">Paracoccus onubensis</name>
    <dbReference type="NCBI Taxonomy" id="1675788"/>
    <lineage>
        <taxon>Bacteria</taxon>
        <taxon>Pseudomonadati</taxon>
        <taxon>Pseudomonadota</taxon>
        <taxon>Alphaproteobacteria</taxon>
        <taxon>Rhodobacterales</taxon>
        <taxon>Paracoccaceae</taxon>
        <taxon>Paracoccus</taxon>
    </lineage>
</organism>